<keyword evidence="2" id="KW-1185">Reference proteome</keyword>
<dbReference type="KEGG" id="bbis:105002245"/>
<feature type="compositionally biased region" description="Polar residues" evidence="1">
    <location>
        <begin position="67"/>
        <end position="83"/>
    </location>
</feature>
<evidence type="ECO:0000313" key="3">
    <source>
        <dbReference type="RefSeq" id="XP_010857081.1"/>
    </source>
</evidence>
<dbReference type="RefSeq" id="XP_010857081.1">
    <property type="nucleotide sequence ID" value="XM_010858779.1"/>
</dbReference>
<organism evidence="2 3">
    <name type="scientific">Bison bison bison</name>
    <name type="common">North American plains bison</name>
    <dbReference type="NCBI Taxonomy" id="43346"/>
    <lineage>
        <taxon>Eukaryota</taxon>
        <taxon>Metazoa</taxon>
        <taxon>Chordata</taxon>
        <taxon>Craniata</taxon>
        <taxon>Vertebrata</taxon>
        <taxon>Euteleostomi</taxon>
        <taxon>Mammalia</taxon>
        <taxon>Eutheria</taxon>
        <taxon>Laurasiatheria</taxon>
        <taxon>Artiodactyla</taxon>
        <taxon>Ruminantia</taxon>
        <taxon>Pecora</taxon>
        <taxon>Bovidae</taxon>
        <taxon>Bovinae</taxon>
        <taxon>Bison</taxon>
    </lineage>
</organism>
<feature type="region of interest" description="Disordered" evidence="1">
    <location>
        <begin position="13"/>
        <end position="32"/>
    </location>
</feature>
<dbReference type="Proteomes" id="UP000515208">
    <property type="component" value="Unplaced"/>
</dbReference>
<evidence type="ECO:0000313" key="2">
    <source>
        <dbReference type="Proteomes" id="UP000515208"/>
    </source>
</evidence>
<proteinExistence type="predicted"/>
<accession>A0A6P3IS22</accession>
<feature type="compositionally biased region" description="Basic and acidic residues" evidence="1">
    <location>
        <begin position="210"/>
        <end position="227"/>
    </location>
</feature>
<feature type="region of interest" description="Disordered" evidence="1">
    <location>
        <begin position="51"/>
        <end position="240"/>
    </location>
</feature>
<evidence type="ECO:0000256" key="1">
    <source>
        <dbReference type="SAM" id="MobiDB-lite"/>
    </source>
</evidence>
<feature type="compositionally biased region" description="Polar residues" evidence="1">
    <location>
        <begin position="177"/>
        <end position="188"/>
    </location>
</feature>
<dbReference type="GeneID" id="105002245"/>
<sequence length="240" mass="25777">MVACNQRITLRLRQEDQERSDPFSWESPESLLEKPRGACAVHSLLCKLNPRHCPVDEEGSREPPSPDSSSLACRPASLSSPTRVITPEAVKGPLDSLGAHGTQEITCPGVPARPREPGRPRDPGDHLPGSPSRASGAWAPTGPRRSPARESQPGLGSLGTSRPLAQPRLPGGPPPTSTQSCGQTQPSQARGPAPREWSSSQQDGLPAPDWPRHPSREPHSSPADPREPHRRPARFHEGGF</sequence>
<dbReference type="AlphaFoldDB" id="A0A6P3IS22"/>
<reference evidence="3" key="1">
    <citation type="submission" date="2025-08" db="UniProtKB">
        <authorList>
            <consortium name="RefSeq"/>
        </authorList>
    </citation>
    <scope>IDENTIFICATION</scope>
    <source>
        <tissue evidence="3">Blood</tissue>
    </source>
</reference>
<name>A0A6P3IS22_BISBB</name>
<protein>
    <submittedName>
        <fullName evidence="3">Nascent polypeptide-associated complex subunit alpha, muscle-specific form-like</fullName>
    </submittedName>
</protein>
<gene>
    <name evidence="3" type="primary">LOC105002245</name>
</gene>
<feature type="compositionally biased region" description="Basic and acidic residues" evidence="1">
    <location>
        <begin position="113"/>
        <end position="125"/>
    </location>
</feature>